<reference evidence="2 3" key="1">
    <citation type="journal article" date="2016" name="Mol. Biol. Evol.">
        <title>Comparative Genomics of Early-Diverging Mushroom-Forming Fungi Provides Insights into the Origins of Lignocellulose Decay Capabilities.</title>
        <authorList>
            <person name="Nagy L.G."/>
            <person name="Riley R."/>
            <person name="Tritt A."/>
            <person name="Adam C."/>
            <person name="Daum C."/>
            <person name="Floudas D."/>
            <person name="Sun H."/>
            <person name="Yadav J.S."/>
            <person name="Pangilinan J."/>
            <person name="Larsson K.H."/>
            <person name="Matsuura K."/>
            <person name="Barry K."/>
            <person name="Labutti K."/>
            <person name="Kuo R."/>
            <person name="Ohm R.A."/>
            <person name="Bhattacharya S.S."/>
            <person name="Shirouzu T."/>
            <person name="Yoshinaga Y."/>
            <person name="Martin F.M."/>
            <person name="Grigoriev I.V."/>
            <person name="Hibbett D.S."/>
        </authorList>
    </citation>
    <scope>NUCLEOTIDE SEQUENCE [LARGE SCALE GENOMIC DNA]</scope>
    <source>
        <strain evidence="2 3">L-15889</strain>
    </source>
</reference>
<sequence length="272" mass="30029">MRATFITDYVGITVVQAIIVLRVWYILSGRLFARIFVVIVFAATVFISIRDFAVILPSVGHVSPVPLPLGGCPAPPIQEVWTIFLPYLVTQTILFIATLWPAFHLHRQGRHSQVMTRLVRDGGVFYLAFFAAAVFTTIGSIQKQDVSLLYTAVFSNFLLAVSSVSVSRLILSIRSLASQLDIDPETLLSTAELSRIQWRQGAHDGEIIVDINTVEDDPYDPDGVQNSGRSSTPGFYITQVGVYDDITLPVPSTTAKAGKPRSFRVSRFVKIV</sequence>
<evidence type="ECO:0000256" key="1">
    <source>
        <dbReference type="SAM" id="Phobius"/>
    </source>
</evidence>
<keyword evidence="1" id="KW-0812">Transmembrane</keyword>
<feature type="transmembrane region" description="Helical" evidence="1">
    <location>
        <begin position="148"/>
        <end position="171"/>
    </location>
</feature>
<organism evidence="2 3">
    <name type="scientific">Daedalea quercina L-15889</name>
    <dbReference type="NCBI Taxonomy" id="1314783"/>
    <lineage>
        <taxon>Eukaryota</taxon>
        <taxon>Fungi</taxon>
        <taxon>Dikarya</taxon>
        <taxon>Basidiomycota</taxon>
        <taxon>Agaricomycotina</taxon>
        <taxon>Agaricomycetes</taxon>
        <taxon>Polyporales</taxon>
        <taxon>Fomitopsis</taxon>
    </lineage>
</organism>
<evidence type="ECO:0000313" key="3">
    <source>
        <dbReference type="Proteomes" id="UP000076727"/>
    </source>
</evidence>
<dbReference type="AlphaFoldDB" id="A0A165TFZ7"/>
<accession>A0A165TFZ7</accession>
<protein>
    <submittedName>
        <fullName evidence="2">Uncharacterized protein</fullName>
    </submittedName>
</protein>
<dbReference type="Proteomes" id="UP000076727">
    <property type="component" value="Unassembled WGS sequence"/>
</dbReference>
<gene>
    <name evidence="2" type="ORF">DAEQUDRAFT_467273</name>
</gene>
<keyword evidence="1" id="KW-1133">Transmembrane helix</keyword>
<evidence type="ECO:0000313" key="2">
    <source>
        <dbReference type="EMBL" id="KZT73380.1"/>
    </source>
</evidence>
<feature type="transmembrane region" description="Helical" evidence="1">
    <location>
        <begin position="6"/>
        <end position="24"/>
    </location>
</feature>
<dbReference type="EMBL" id="KV429037">
    <property type="protein sequence ID" value="KZT73380.1"/>
    <property type="molecule type" value="Genomic_DNA"/>
</dbReference>
<name>A0A165TFZ7_9APHY</name>
<keyword evidence="3" id="KW-1185">Reference proteome</keyword>
<feature type="transmembrane region" description="Helical" evidence="1">
    <location>
        <begin position="31"/>
        <end position="49"/>
    </location>
</feature>
<keyword evidence="1" id="KW-0472">Membrane</keyword>
<feature type="transmembrane region" description="Helical" evidence="1">
    <location>
        <begin position="124"/>
        <end position="142"/>
    </location>
</feature>
<proteinExistence type="predicted"/>
<dbReference type="OrthoDB" id="2796400at2759"/>
<feature type="transmembrane region" description="Helical" evidence="1">
    <location>
        <begin position="83"/>
        <end position="103"/>
    </location>
</feature>